<keyword evidence="3" id="KW-0106">Calcium</keyword>
<sequence length="1225" mass="130072">MKNILYEKLMILLPCAGMLLAFDGALASSTVISNTPMAVQNTAKSNIVFTMDSSGGMDYEVLLPTFNSMYYESGVTPGNNPSTLNGNVFLFPTSYRDNPTLTISNDKMLAGDLGNPDVLGWRARNAHYNPQYYDPFKTYQPWAGADKSGSTFQNAVPTAVQYDPYGHTLGTVNITSSITTGQIYGAWTVPPAHTYLSTATPPTDITLVAPLGGRSYPSTWFIPAYYVWTDANNNGVLDAGEGTRYEIKDSTKTCVPTVSPAVIPGCGGTSNLFPSGRTYASELQNFANWFQYYRTTMLTMQAAVGKQLATLGGARVGMTYLQPNVIPAPVSDMSVPSNLSTLQGQVYQILPNLADWRQPIHERMANVFNYFSQQSTVNGVPAPIQYACQQNFNLLVTPGYLNENSASGTSYGFENYFTGVTPSSPFPVGDYDSTGSGVGAQTVPYADWSVLGNPSYPNTLADWSLFIYNQNLRPDLTTGQVPLGAKTAHETNANPHLDTYVIAPGAIPVLGESPRFLNTATTDPYNMTPLPNIDWPQPFFVSQSTVDDLWHASVNGRGLFINNTDIYGGLSTVLNDIMGRVGGAAGVAVSNTSVTPGDNFSYASSYNSGDWSGDLQAYAISLTTGQPAAVGSWVPSSRDQLDALVQTSSRYIATYNGTAGIPFRWASLSSANQSLLNTPGAADGSTVLQFLRGDRSLEGTKYRIRGHVLGDIINAEPVIVREPLQYYSDVGYAAYKTQYTTTTPRKKMVYQAANDGMLHAFDAASGAELWGYVPGLLFNSRMISSPSTSTLAGLSAQTGFNHVYMVDGTPASGDADFNHTNGLPAGAADWHSILVGGLGKGGRGYYALDTTVPVIATEADVATKALWEFPNQSTAPTVAANIGYSYAKPIITKTAAAGWVVIVSSGYNNGTNPGDSGGDGRGHLFVLNAKTGALIKDITTPVGSPSTPSGMAQISGWADNRLSDNTVKQVYGTDLLGNVWRFDLSSATTAGWSVALLATLVDQSGAPQPITTTPALGLVNGKHMIYVGTGQYLSSGDIPPSPALSGLPSTQVQSMYGLIDDLTTPVSGPVISPLRSQLLQQTLVAGAGGTRTVAANQTLSSAQKGWYLDFALPPLGERVTTNPSIANTTLVFTTNTPSSADPCQPGGSSSLYAINYTNGNQVVGSTWAGMSLGNALASRPILVQMPDGTIKALVRGSDNKYQVATVPVAATSFIPHRVSWREIAR</sequence>
<evidence type="ECO:0000259" key="5">
    <source>
        <dbReference type="Pfam" id="PF05567"/>
    </source>
</evidence>
<dbReference type="GO" id="GO:0009289">
    <property type="term" value="C:pilus"/>
    <property type="evidence" value="ECO:0007669"/>
    <property type="project" value="UniProtKB-SubCell"/>
</dbReference>
<dbReference type="Pfam" id="PF05567">
    <property type="entry name" value="T4P_PilY1"/>
    <property type="match status" value="1"/>
</dbReference>
<proteinExistence type="predicted"/>
<dbReference type="SUPFAM" id="SSF50998">
    <property type="entry name" value="Quinoprotein alcohol dehydrogenase-like"/>
    <property type="match status" value="1"/>
</dbReference>
<organism evidence="6">
    <name type="scientific">mine drainage metagenome</name>
    <dbReference type="NCBI Taxonomy" id="410659"/>
    <lineage>
        <taxon>unclassified sequences</taxon>
        <taxon>metagenomes</taxon>
        <taxon>ecological metagenomes</taxon>
    </lineage>
</organism>
<evidence type="ECO:0000256" key="4">
    <source>
        <dbReference type="ARBA" id="ARBA00023263"/>
    </source>
</evidence>
<comment type="subcellular location">
    <subcellularLocation>
        <location evidence="1">Fimbrium</location>
    </subcellularLocation>
</comment>
<feature type="domain" description="PilY1 beta-propeller" evidence="5">
    <location>
        <begin position="709"/>
        <end position="1086"/>
    </location>
</feature>
<evidence type="ECO:0000256" key="3">
    <source>
        <dbReference type="ARBA" id="ARBA00022837"/>
    </source>
</evidence>
<keyword evidence="4" id="KW-0281">Fimbrium</keyword>
<dbReference type="InterPro" id="IPR008707">
    <property type="entry name" value="B-propeller_PilY1"/>
</dbReference>
<dbReference type="EMBL" id="CABR01000144">
    <property type="protein sequence ID" value="CBI11447.1"/>
    <property type="molecule type" value="Genomic_DNA"/>
</dbReference>
<dbReference type="AlphaFoldDB" id="E6QW24"/>
<dbReference type="GO" id="GO:0046872">
    <property type="term" value="F:metal ion binding"/>
    <property type="evidence" value="ECO:0007669"/>
    <property type="project" value="UniProtKB-KW"/>
</dbReference>
<keyword evidence="2" id="KW-0479">Metal-binding</keyword>
<name>E6QW24_9ZZZZ</name>
<reference evidence="6" key="1">
    <citation type="submission" date="2009-10" db="EMBL/GenBank/DDBJ databases">
        <title>Diversity of trophic interactions inside an arsenic-rich microbial ecosystem.</title>
        <authorList>
            <person name="Bertin P.N."/>
            <person name="Heinrich-Salmeron A."/>
            <person name="Pelletier E."/>
            <person name="Goulhen-Chollet F."/>
            <person name="Arsene-Ploetze F."/>
            <person name="Gallien S."/>
            <person name="Calteau A."/>
            <person name="Vallenet D."/>
            <person name="Casiot C."/>
            <person name="Chane-Woon-Ming B."/>
            <person name="Giloteaux L."/>
            <person name="Barakat M."/>
            <person name="Bonnefoy V."/>
            <person name="Bruneel O."/>
            <person name="Chandler M."/>
            <person name="Cleiss J."/>
            <person name="Duran R."/>
            <person name="Elbaz-Poulichet F."/>
            <person name="Fonknechten N."/>
            <person name="Lauga B."/>
            <person name="Mornico D."/>
            <person name="Ortet P."/>
            <person name="Schaeffer C."/>
            <person name="Siguier P."/>
            <person name="Alexander Thil Smith A."/>
            <person name="Van Dorsselaer A."/>
            <person name="Weissenbach J."/>
            <person name="Medigue C."/>
            <person name="Le Paslier D."/>
        </authorList>
    </citation>
    <scope>NUCLEOTIDE SEQUENCE</scope>
</reference>
<evidence type="ECO:0000256" key="1">
    <source>
        <dbReference type="ARBA" id="ARBA00004561"/>
    </source>
</evidence>
<evidence type="ECO:0000256" key="2">
    <source>
        <dbReference type="ARBA" id="ARBA00022723"/>
    </source>
</evidence>
<dbReference type="InterPro" id="IPR011047">
    <property type="entry name" value="Quinoprotein_ADH-like_sf"/>
</dbReference>
<gene>
    <name evidence="6" type="ORF">CARN7_2276</name>
</gene>
<protein>
    <recommendedName>
        <fullName evidence="5">PilY1 beta-propeller domain-containing protein</fullName>
    </recommendedName>
</protein>
<comment type="caution">
    <text evidence="6">The sequence shown here is derived from an EMBL/GenBank/DDBJ whole genome shotgun (WGS) entry which is preliminary data.</text>
</comment>
<accession>E6QW24</accession>
<evidence type="ECO:0000313" key="6">
    <source>
        <dbReference type="EMBL" id="CBI11447.1"/>
    </source>
</evidence>